<dbReference type="InterPro" id="IPR017871">
    <property type="entry name" value="ABC_transporter-like_CS"/>
</dbReference>
<keyword evidence="4 11" id="KW-0812">Transmembrane</keyword>
<protein>
    <submittedName>
        <fullName evidence="14">ABC transporter, putative</fullName>
    </submittedName>
</protein>
<comment type="similarity">
    <text evidence="2">Belongs to the ABC transporter superfamily. ABCC family. Conjugate transporter (TC 3.A.1.208) subfamily.</text>
</comment>
<dbReference type="AlphaFoldDB" id="A0A0S4JH64"/>
<keyword evidence="7" id="KW-0067">ATP-binding</keyword>
<dbReference type="InterPro" id="IPR027417">
    <property type="entry name" value="P-loop_NTPase"/>
</dbReference>
<evidence type="ECO:0000256" key="2">
    <source>
        <dbReference type="ARBA" id="ARBA00009726"/>
    </source>
</evidence>
<evidence type="ECO:0000313" key="15">
    <source>
        <dbReference type="Proteomes" id="UP000051952"/>
    </source>
</evidence>
<dbReference type="InterPro" id="IPR011527">
    <property type="entry name" value="ABC1_TM_dom"/>
</dbReference>
<evidence type="ECO:0000313" key="14">
    <source>
        <dbReference type="EMBL" id="CUG89425.1"/>
    </source>
</evidence>
<dbReference type="Pfam" id="PF00005">
    <property type="entry name" value="ABC_tran"/>
    <property type="match status" value="2"/>
</dbReference>
<dbReference type="SMART" id="SM00382">
    <property type="entry name" value="AAA"/>
    <property type="match status" value="2"/>
</dbReference>
<dbReference type="PROSITE" id="PS50929">
    <property type="entry name" value="ABC_TM1F"/>
    <property type="match status" value="1"/>
</dbReference>
<evidence type="ECO:0000256" key="9">
    <source>
        <dbReference type="ARBA" id="ARBA00023136"/>
    </source>
</evidence>
<dbReference type="GO" id="GO:0016887">
    <property type="term" value="F:ATP hydrolysis activity"/>
    <property type="evidence" value="ECO:0007669"/>
    <property type="project" value="InterPro"/>
</dbReference>
<dbReference type="CDD" id="cd03244">
    <property type="entry name" value="ABCC_MRP_domain2"/>
    <property type="match status" value="1"/>
</dbReference>
<dbReference type="InterPro" id="IPR003593">
    <property type="entry name" value="AAA+_ATPase"/>
</dbReference>
<keyword evidence="15" id="KW-1185">Reference proteome</keyword>
<dbReference type="GO" id="GO:0016020">
    <property type="term" value="C:membrane"/>
    <property type="evidence" value="ECO:0007669"/>
    <property type="project" value="UniProtKB-SubCell"/>
</dbReference>
<dbReference type="GO" id="GO:0005524">
    <property type="term" value="F:ATP binding"/>
    <property type="evidence" value="ECO:0007669"/>
    <property type="project" value="UniProtKB-KW"/>
</dbReference>
<evidence type="ECO:0000256" key="4">
    <source>
        <dbReference type="ARBA" id="ARBA00022692"/>
    </source>
</evidence>
<evidence type="ECO:0000256" key="11">
    <source>
        <dbReference type="SAM" id="Phobius"/>
    </source>
</evidence>
<dbReference type="FunFam" id="3.40.50.300:FF:000838">
    <property type="entry name" value="ABC multidrug transporter (Eurofung)"/>
    <property type="match status" value="1"/>
</dbReference>
<dbReference type="GO" id="GO:0140359">
    <property type="term" value="F:ABC-type transporter activity"/>
    <property type="evidence" value="ECO:0007669"/>
    <property type="project" value="InterPro"/>
</dbReference>
<keyword evidence="9 11" id="KW-0472">Membrane</keyword>
<dbReference type="Gene3D" id="1.20.1560.10">
    <property type="entry name" value="ABC transporter type 1, transmembrane domain"/>
    <property type="match status" value="2"/>
</dbReference>
<feature type="compositionally biased region" description="Polar residues" evidence="10">
    <location>
        <begin position="126"/>
        <end position="142"/>
    </location>
</feature>
<organism evidence="14 15">
    <name type="scientific">Bodo saltans</name>
    <name type="common">Flagellated protozoan</name>
    <dbReference type="NCBI Taxonomy" id="75058"/>
    <lineage>
        <taxon>Eukaryota</taxon>
        <taxon>Discoba</taxon>
        <taxon>Euglenozoa</taxon>
        <taxon>Kinetoplastea</taxon>
        <taxon>Metakinetoplastina</taxon>
        <taxon>Eubodonida</taxon>
        <taxon>Bodonidae</taxon>
        <taxon>Bodo</taxon>
    </lineage>
</organism>
<name>A0A0S4JH64_BODSA</name>
<dbReference type="OMA" id="GELANCH"/>
<dbReference type="VEuPathDB" id="TriTrypDB:BSAL_20995"/>
<dbReference type="CDD" id="cd03250">
    <property type="entry name" value="ABCC_MRP_domain1"/>
    <property type="match status" value="1"/>
</dbReference>
<feature type="transmembrane region" description="Helical" evidence="11">
    <location>
        <begin position="645"/>
        <end position="665"/>
    </location>
</feature>
<feature type="region of interest" description="Disordered" evidence="10">
    <location>
        <begin position="177"/>
        <end position="220"/>
    </location>
</feature>
<dbReference type="SUPFAM" id="SSF52540">
    <property type="entry name" value="P-loop containing nucleoside triphosphate hydrolases"/>
    <property type="match status" value="2"/>
</dbReference>
<dbReference type="PROSITE" id="PS50893">
    <property type="entry name" value="ABC_TRANSPORTER_2"/>
    <property type="match status" value="2"/>
</dbReference>
<feature type="region of interest" description="Disordered" evidence="10">
    <location>
        <begin position="457"/>
        <end position="484"/>
    </location>
</feature>
<feature type="domain" description="ABC transmembrane type-1" evidence="13">
    <location>
        <begin position="580"/>
        <end position="818"/>
    </location>
</feature>
<evidence type="ECO:0000256" key="7">
    <source>
        <dbReference type="ARBA" id="ARBA00022840"/>
    </source>
</evidence>
<feature type="transmembrane region" description="Helical" evidence="11">
    <location>
        <begin position="580"/>
        <end position="600"/>
    </location>
</feature>
<evidence type="ECO:0000256" key="3">
    <source>
        <dbReference type="ARBA" id="ARBA00022448"/>
    </source>
</evidence>
<dbReference type="FunFam" id="1.20.1560.10:FF:000013">
    <property type="entry name" value="ABC transporter C family member 2"/>
    <property type="match status" value="1"/>
</dbReference>
<dbReference type="CDD" id="cd18580">
    <property type="entry name" value="ABC_6TM_ABCC_D2"/>
    <property type="match status" value="1"/>
</dbReference>
<evidence type="ECO:0000256" key="1">
    <source>
        <dbReference type="ARBA" id="ARBA00004141"/>
    </source>
</evidence>
<dbReference type="OrthoDB" id="6500128at2759"/>
<dbReference type="InterPro" id="IPR036640">
    <property type="entry name" value="ABC1_TM_sf"/>
</dbReference>
<keyword evidence="5" id="KW-0677">Repeat</keyword>
<dbReference type="InterPro" id="IPR044726">
    <property type="entry name" value="ABCC_6TM_D2"/>
</dbReference>
<evidence type="ECO:0000256" key="5">
    <source>
        <dbReference type="ARBA" id="ARBA00022737"/>
    </source>
</evidence>
<gene>
    <name evidence="14" type="ORF">BSAL_20995</name>
</gene>
<comment type="subcellular location">
    <subcellularLocation>
        <location evidence="1">Membrane</location>
        <topology evidence="1">Multi-pass membrane protein</topology>
    </subcellularLocation>
</comment>
<dbReference type="SUPFAM" id="SSF90123">
    <property type="entry name" value="ABC transporter transmembrane region"/>
    <property type="match status" value="1"/>
</dbReference>
<feature type="transmembrane region" description="Helical" evidence="11">
    <location>
        <begin position="66"/>
        <end position="84"/>
    </location>
</feature>
<feature type="transmembrane region" description="Helical" evidence="11">
    <location>
        <begin position="27"/>
        <end position="54"/>
    </location>
</feature>
<dbReference type="PANTHER" id="PTHR24223">
    <property type="entry name" value="ATP-BINDING CASSETTE SUB-FAMILY C"/>
    <property type="match status" value="1"/>
</dbReference>
<dbReference type="Pfam" id="PF00664">
    <property type="entry name" value="ABC_membrane"/>
    <property type="match status" value="1"/>
</dbReference>
<dbReference type="PANTHER" id="PTHR24223:SF456">
    <property type="entry name" value="MULTIDRUG RESISTANCE-ASSOCIATED PROTEIN LETHAL(2)03659"/>
    <property type="match status" value="1"/>
</dbReference>
<evidence type="ECO:0000259" key="13">
    <source>
        <dbReference type="PROSITE" id="PS50929"/>
    </source>
</evidence>
<evidence type="ECO:0000256" key="10">
    <source>
        <dbReference type="SAM" id="MobiDB-lite"/>
    </source>
</evidence>
<feature type="region of interest" description="Disordered" evidence="10">
    <location>
        <begin position="126"/>
        <end position="148"/>
    </location>
</feature>
<keyword evidence="6" id="KW-0547">Nucleotide-binding</keyword>
<sequence length="1178" mass="127871">MYGWETYLRDTILSTHAVEMFYLRLELVLWVIVSTIMIIAPQVSLMVTFVIYVYARTNSTLNAADAFAALTMLGLLKFPVLYFGNATMMSSQAHVGCQRIMKFLTMGSSNDVAATVEDNNINTELVPTTSATSEEKNNNSNALPDVRLRESPSAVGGDVYTDEVVVNLSHVDIMWAPPPLPTSSSPPQRTKSSVEPPTSSAAFQREETEENEKTEHVGATDVAATPLLSSSSSYVFAIRDLSFQLQRGEVCAVVGPVGSGKSLLCHALLGEAHCATTCADSNPIRAPASVAYAAQEPFLMSGSVRDNILFFRPFNEEKYREVLTACELWPDFAIYPDGELTVVGERGVTLSGGQKARIALARAVYARDCWLTILDDPFSALDTRTGAAIVDALLHPTKGLLRHQAVVIVTHARQHLSIAQVIVELHAEKSPRVIRVADFEGGAMSPSRLIDGDCLQDDEEEEDTTQRDPASVDQAAAPPQPPQQQQLAVATTDKLVAAETVNSTVRAKTYWDFFRMGGGIPYAAMILLSLAIERVCFVGCDIWLAIWTSAESGLPTNDLGTKYGFPAGNVKSGAEFYVKVYVVIVMIVLALCLIRLTIFASGGVRGARRMFCNAFIATTNAPMNYFDATPTGRLLNRMSHDVERIGFPLITQMNSMIASLGWLFTGFAVTVAVAPVNLAVVVPCVLLVMYFVYQYRPLNVHLQRLDATSRSSLQSHLFESLNGAVTIRALGRTDDFKNRFVHLCDNSTRTLQCICVAQRWVSMRAEAIGVIIAGVICLLMWILRTSLGAGLAGVAMVWGLNMARSVSFTITDGVQAQAKLVSVERLVDFAEELPCEPPRSCPEKDARAASLSSLRTTTSLPPAVNVSEETHEPAAEAAGNLISVAVSSNDAAASSTQLAANFPARGEVIFENVVMRYRPNLPTVLAKCTFSVRAGERIGVVGRTGSGKSSLVVALYRLRELEEGRILLDGSDISTLGLDMIRGSRMSIIPQDPVLFSGTIRSNVDPHGLSADADVQSALEAVTLWRAVALQGGLNAVVEDRGRNYSVGQRQLVCIARALLRRPVVLVMDEATANVDHETDAIIQTAVRTLFKNATVIEIAHRLHTVMDTDRVLVMQFGSVVEFASPAELLGEKGDDDGVPPPKFHLFKDMVDATGPEVAKELREIAFSTSASRRRPTQ</sequence>
<reference evidence="15" key="1">
    <citation type="submission" date="2015-09" db="EMBL/GenBank/DDBJ databases">
        <authorList>
            <consortium name="Pathogen Informatics"/>
        </authorList>
    </citation>
    <scope>NUCLEOTIDE SEQUENCE [LARGE SCALE GENOMIC DNA]</scope>
    <source>
        <strain evidence="15">Lake Konstanz</strain>
    </source>
</reference>
<dbReference type="InterPro" id="IPR050173">
    <property type="entry name" value="ABC_transporter_C-like"/>
</dbReference>
<accession>A0A0S4JH64</accession>
<feature type="transmembrane region" description="Helical" evidence="11">
    <location>
        <begin position="671"/>
        <end position="693"/>
    </location>
</feature>
<keyword evidence="3" id="KW-0813">Transport</keyword>
<proteinExistence type="inferred from homology"/>
<dbReference type="Proteomes" id="UP000051952">
    <property type="component" value="Unassembled WGS sequence"/>
</dbReference>
<feature type="transmembrane region" description="Helical" evidence="11">
    <location>
        <begin position="767"/>
        <end position="800"/>
    </location>
</feature>
<evidence type="ECO:0000256" key="6">
    <source>
        <dbReference type="ARBA" id="ARBA00022741"/>
    </source>
</evidence>
<dbReference type="EMBL" id="CYKH01001737">
    <property type="protein sequence ID" value="CUG89425.1"/>
    <property type="molecule type" value="Genomic_DNA"/>
</dbReference>
<evidence type="ECO:0000259" key="12">
    <source>
        <dbReference type="PROSITE" id="PS50893"/>
    </source>
</evidence>
<dbReference type="Gene3D" id="3.40.50.300">
    <property type="entry name" value="P-loop containing nucleotide triphosphate hydrolases"/>
    <property type="match status" value="2"/>
</dbReference>
<evidence type="ECO:0000256" key="8">
    <source>
        <dbReference type="ARBA" id="ARBA00022989"/>
    </source>
</evidence>
<dbReference type="PROSITE" id="PS00211">
    <property type="entry name" value="ABC_TRANSPORTER_1"/>
    <property type="match status" value="2"/>
</dbReference>
<keyword evidence="8 11" id="KW-1133">Transmembrane helix</keyword>
<feature type="compositionally biased region" description="Polar residues" evidence="10">
    <location>
        <begin position="188"/>
        <end position="202"/>
    </location>
</feature>
<feature type="domain" description="ABC transporter" evidence="12">
    <location>
        <begin position="217"/>
        <end position="452"/>
    </location>
</feature>
<dbReference type="InterPro" id="IPR003439">
    <property type="entry name" value="ABC_transporter-like_ATP-bd"/>
</dbReference>
<feature type="domain" description="ABC transporter" evidence="12">
    <location>
        <begin position="908"/>
        <end position="1142"/>
    </location>
</feature>